<accession>A0A9N9G6H3</accession>
<keyword evidence="2" id="KW-1185">Reference proteome</keyword>
<reference evidence="1" key="1">
    <citation type="submission" date="2021-06" db="EMBL/GenBank/DDBJ databases">
        <authorList>
            <person name="Kallberg Y."/>
            <person name="Tangrot J."/>
            <person name="Rosling A."/>
        </authorList>
    </citation>
    <scope>NUCLEOTIDE SEQUENCE</scope>
    <source>
        <strain evidence="1">CL551</strain>
    </source>
</reference>
<organism evidence="1 2">
    <name type="scientific">Acaulospora morrowiae</name>
    <dbReference type="NCBI Taxonomy" id="94023"/>
    <lineage>
        <taxon>Eukaryota</taxon>
        <taxon>Fungi</taxon>
        <taxon>Fungi incertae sedis</taxon>
        <taxon>Mucoromycota</taxon>
        <taxon>Glomeromycotina</taxon>
        <taxon>Glomeromycetes</taxon>
        <taxon>Diversisporales</taxon>
        <taxon>Acaulosporaceae</taxon>
        <taxon>Acaulospora</taxon>
    </lineage>
</organism>
<dbReference type="AlphaFoldDB" id="A0A9N9G6H3"/>
<proteinExistence type="predicted"/>
<protein>
    <submittedName>
        <fullName evidence="1">12376_t:CDS:1</fullName>
    </submittedName>
</protein>
<dbReference type="EMBL" id="CAJVPV010004863">
    <property type="protein sequence ID" value="CAG8580516.1"/>
    <property type="molecule type" value="Genomic_DNA"/>
</dbReference>
<dbReference type="Proteomes" id="UP000789342">
    <property type="component" value="Unassembled WGS sequence"/>
</dbReference>
<evidence type="ECO:0000313" key="2">
    <source>
        <dbReference type="Proteomes" id="UP000789342"/>
    </source>
</evidence>
<evidence type="ECO:0000313" key="1">
    <source>
        <dbReference type="EMBL" id="CAG8580516.1"/>
    </source>
</evidence>
<name>A0A9N9G6H3_9GLOM</name>
<gene>
    <name evidence="1" type="ORF">AMORRO_LOCUS6888</name>
</gene>
<comment type="caution">
    <text evidence="1">The sequence shown here is derived from an EMBL/GenBank/DDBJ whole genome shotgun (WGS) entry which is preliminary data.</text>
</comment>
<sequence>MGNALRKKKSRDEVLAPTPTSTMPIYLKLSEVCPPRNFGPIAAELYRAAFEYIEEKDLDLRLAYSLRSLVEENGRFENINEEKRIIPVNNQHGRLGQAAIDNNYFGFLVLKNFMLPYLDVESEEFDEMLSTAINEFNEFGAYQEIIRVYACKRGSVENS</sequence>